<feature type="transmembrane region" description="Helical" evidence="8">
    <location>
        <begin position="405"/>
        <end position="431"/>
    </location>
</feature>
<evidence type="ECO:0000256" key="3">
    <source>
        <dbReference type="ARBA" id="ARBA00022475"/>
    </source>
</evidence>
<dbReference type="AlphaFoldDB" id="A0AAU8ELE4"/>
<evidence type="ECO:0000256" key="8">
    <source>
        <dbReference type="SAM" id="Phobius"/>
    </source>
</evidence>
<dbReference type="InterPro" id="IPR036259">
    <property type="entry name" value="MFS_trans_sf"/>
</dbReference>
<gene>
    <name evidence="10" type="ORF">ABRP34_12630</name>
</gene>
<protein>
    <submittedName>
        <fullName evidence="10">MFS transporter</fullName>
    </submittedName>
</protein>
<evidence type="ECO:0000256" key="5">
    <source>
        <dbReference type="ARBA" id="ARBA00022989"/>
    </source>
</evidence>
<dbReference type="InterPro" id="IPR011701">
    <property type="entry name" value="MFS"/>
</dbReference>
<organism evidence="10">
    <name type="scientific">Arthrobacter sp. K5</name>
    <dbReference type="NCBI Taxonomy" id="2839623"/>
    <lineage>
        <taxon>Bacteria</taxon>
        <taxon>Bacillati</taxon>
        <taxon>Actinomycetota</taxon>
        <taxon>Actinomycetes</taxon>
        <taxon>Micrococcales</taxon>
        <taxon>Micrococcaceae</taxon>
        <taxon>Arthrobacter</taxon>
    </lineage>
</organism>
<dbReference type="GO" id="GO:0022857">
    <property type="term" value="F:transmembrane transporter activity"/>
    <property type="evidence" value="ECO:0007669"/>
    <property type="project" value="InterPro"/>
</dbReference>
<keyword evidence="5 8" id="KW-1133">Transmembrane helix</keyword>
<dbReference type="RefSeq" id="WP_353710441.1">
    <property type="nucleotide sequence ID" value="NZ_CP159279.1"/>
</dbReference>
<feature type="transmembrane region" description="Helical" evidence="8">
    <location>
        <begin position="139"/>
        <end position="158"/>
    </location>
</feature>
<dbReference type="InterPro" id="IPR008969">
    <property type="entry name" value="CarboxyPept-like_regulatory"/>
</dbReference>
<dbReference type="Pfam" id="PF13620">
    <property type="entry name" value="CarboxypepD_reg"/>
    <property type="match status" value="1"/>
</dbReference>
<feature type="transmembrane region" description="Helical" evidence="8">
    <location>
        <begin position="82"/>
        <end position="105"/>
    </location>
</feature>
<evidence type="ECO:0000256" key="1">
    <source>
        <dbReference type="ARBA" id="ARBA00004651"/>
    </source>
</evidence>
<feature type="transmembrane region" description="Helical" evidence="8">
    <location>
        <begin position="170"/>
        <end position="190"/>
    </location>
</feature>
<keyword evidence="4 8" id="KW-0812">Transmembrane</keyword>
<name>A0AAU8ELE4_9MICC</name>
<evidence type="ECO:0000256" key="2">
    <source>
        <dbReference type="ARBA" id="ARBA00022448"/>
    </source>
</evidence>
<keyword evidence="3" id="KW-1003">Cell membrane</keyword>
<feature type="transmembrane region" description="Helical" evidence="8">
    <location>
        <begin position="443"/>
        <end position="461"/>
    </location>
</feature>
<feature type="transmembrane region" description="Helical" evidence="8">
    <location>
        <begin position="308"/>
        <end position="327"/>
    </location>
</feature>
<feature type="transmembrane region" description="Helical" evidence="8">
    <location>
        <begin position="202"/>
        <end position="220"/>
    </location>
</feature>
<dbReference type="Gene3D" id="2.60.40.1120">
    <property type="entry name" value="Carboxypeptidase-like, regulatory domain"/>
    <property type="match status" value="2"/>
</dbReference>
<feature type="transmembrane region" description="Helical" evidence="8">
    <location>
        <begin position="269"/>
        <end position="288"/>
    </location>
</feature>
<evidence type="ECO:0000256" key="6">
    <source>
        <dbReference type="ARBA" id="ARBA00023136"/>
    </source>
</evidence>
<feature type="transmembrane region" description="Helical" evidence="8">
    <location>
        <begin position="339"/>
        <end position="358"/>
    </location>
</feature>
<feature type="transmembrane region" description="Helical" evidence="8">
    <location>
        <begin position="364"/>
        <end position="393"/>
    </location>
</feature>
<sequence>MTAPSAPKPTRSPSAITTVLALSGTLVALMQTLVVPLLPDFPRILSVTPDDASWLVTATLLASAVATPIVSRSADMYGKRKMMVICLAIMVAGSVMAALGGTFLWLIIGRALQGFSASLIPVGISIMRDELPKEKMGSAVALMSATLGIGSALGLPLAGLLYESLGWTSIFWVSAAAGTLLLLAVVLVVPESKVRTPGRFDYAGALVLSGALGSLLLAISKGGTWGWGSEPVLLLFLAAALLLAVWIPYELRVGQPMVDLRTTARRPVLMTNLASLLIGFAMFANMLLTTQQLQLPLATGYGFELNVITAGLCMVPSGLAMVVFAPVSGGIIRRFGGRSALMTGAGVMIVGYVGRVFFYDSITWVIIGSTVVSVGTAIAYAAMPTLIMGAVPITETASANGLNSLVRSIGTSTSSAAVAAVLTSVTIPLGAARLPSFDAFRDVFWMAALASAASVLAAIFIPRITTHRPAAPAAAELVVQGRVLAPDHRPLTPAVVTVLQTEGEPVDWSRVDTDGNYSVALPGAGKYLVVANAAGWAPMAEVFDFDGRTLKQNFLLHERLEISGRAAIGRGPVTGAVVTLLRATGEHVGTARTDDDGVYTRPLPAAGRYIVTMLHPVTHQAVARKLAVDNRSVTVDLTAEHLPQRAGAERTAAGRTGGEPVRA</sequence>
<evidence type="ECO:0000313" key="10">
    <source>
        <dbReference type="EMBL" id="XCH09696.1"/>
    </source>
</evidence>
<evidence type="ECO:0000256" key="4">
    <source>
        <dbReference type="ARBA" id="ARBA00022692"/>
    </source>
</evidence>
<dbReference type="PANTHER" id="PTHR42718">
    <property type="entry name" value="MAJOR FACILITATOR SUPERFAMILY MULTIDRUG TRANSPORTER MFSC"/>
    <property type="match status" value="1"/>
</dbReference>
<feature type="compositionally biased region" description="Low complexity" evidence="7">
    <location>
        <begin position="645"/>
        <end position="654"/>
    </location>
</feature>
<feature type="region of interest" description="Disordered" evidence="7">
    <location>
        <begin position="640"/>
        <end position="663"/>
    </location>
</feature>
<dbReference type="Pfam" id="PF07690">
    <property type="entry name" value="MFS_1"/>
    <property type="match status" value="1"/>
</dbReference>
<feature type="domain" description="Major facilitator superfamily (MFS) profile" evidence="9">
    <location>
        <begin position="16"/>
        <end position="466"/>
    </location>
</feature>
<dbReference type="SUPFAM" id="SSF49464">
    <property type="entry name" value="Carboxypeptidase regulatory domain-like"/>
    <property type="match status" value="1"/>
</dbReference>
<dbReference type="PANTHER" id="PTHR42718:SF46">
    <property type="entry name" value="BLR6921 PROTEIN"/>
    <property type="match status" value="1"/>
</dbReference>
<dbReference type="EMBL" id="CP159279">
    <property type="protein sequence ID" value="XCH09696.1"/>
    <property type="molecule type" value="Genomic_DNA"/>
</dbReference>
<feature type="transmembrane region" description="Helical" evidence="8">
    <location>
        <begin position="111"/>
        <end position="127"/>
    </location>
</feature>
<dbReference type="Gene3D" id="1.20.1720.10">
    <property type="entry name" value="Multidrug resistance protein D"/>
    <property type="match status" value="1"/>
</dbReference>
<dbReference type="CDD" id="cd17504">
    <property type="entry name" value="MFS_MMR_MDR_like"/>
    <property type="match status" value="1"/>
</dbReference>
<accession>A0AAU8ELE4</accession>
<keyword evidence="6 8" id="KW-0472">Membrane</keyword>
<proteinExistence type="predicted"/>
<dbReference type="GO" id="GO:0005886">
    <property type="term" value="C:plasma membrane"/>
    <property type="evidence" value="ECO:0007669"/>
    <property type="project" value="UniProtKB-SubCell"/>
</dbReference>
<keyword evidence="2" id="KW-0813">Transport</keyword>
<feature type="transmembrane region" description="Helical" evidence="8">
    <location>
        <begin position="52"/>
        <end position="70"/>
    </location>
</feature>
<reference evidence="10" key="1">
    <citation type="submission" date="2024-06" db="EMBL/GenBank/DDBJ databases">
        <title>Biodegradation of dimethachlon by Arthrobacter sp. K5: mechanistic insights and ecological implications.</title>
        <authorList>
            <person name="Hu S."/>
            <person name="Lu P."/>
        </authorList>
    </citation>
    <scope>NUCLEOTIDE SEQUENCE</scope>
    <source>
        <strain evidence="10">K5</strain>
    </source>
</reference>
<feature type="transmembrane region" description="Helical" evidence="8">
    <location>
        <begin position="12"/>
        <end position="32"/>
    </location>
</feature>
<comment type="subcellular location">
    <subcellularLocation>
        <location evidence="1">Cell membrane</location>
        <topology evidence="1">Multi-pass membrane protein</topology>
    </subcellularLocation>
</comment>
<dbReference type="PROSITE" id="PS50850">
    <property type="entry name" value="MFS"/>
    <property type="match status" value="1"/>
</dbReference>
<evidence type="ECO:0000259" key="9">
    <source>
        <dbReference type="PROSITE" id="PS50850"/>
    </source>
</evidence>
<dbReference type="SUPFAM" id="SSF49478">
    <property type="entry name" value="Cna protein B-type domain"/>
    <property type="match status" value="1"/>
</dbReference>
<evidence type="ECO:0000256" key="7">
    <source>
        <dbReference type="SAM" id="MobiDB-lite"/>
    </source>
</evidence>
<dbReference type="Gene3D" id="1.20.1250.20">
    <property type="entry name" value="MFS general substrate transporter like domains"/>
    <property type="match status" value="1"/>
</dbReference>
<dbReference type="SUPFAM" id="SSF103473">
    <property type="entry name" value="MFS general substrate transporter"/>
    <property type="match status" value="1"/>
</dbReference>
<feature type="transmembrane region" description="Helical" evidence="8">
    <location>
        <begin position="232"/>
        <end position="249"/>
    </location>
</feature>
<dbReference type="InterPro" id="IPR020846">
    <property type="entry name" value="MFS_dom"/>
</dbReference>